<gene>
    <name evidence="9" type="ORF">SAMN05421630_11247</name>
</gene>
<dbReference type="RefSeq" id="WP_091809567.1">
    <property type="nucleotide sequence ID" value="NZ_CP016353.1"/>
</dbReference>
<evidence type="ECO:0000313" key="10">
    <source>
        <dbReference type="Proteomes" id="UP000199494"/>
    </source>
</evidence>
<sequence length="448" mass="50475">MTTIGETDEPRAARRFRDHTLAYAPGELLRWLHRRRGPLAKIGMGTAGYTYLLGPEANRFVFANSDRFRWRDAFDWLVPVDGETSMLLSDGHEHRRRRRLVQPAMNHRQIAGYVDTMTGNADLAIDSWRAGERIDVYRELRAAIRRSTLQALFGPRLAADATFFGDQLQILLDLCDGLPQTVALRRRLSTPEWRKAMAARDRVDERIYAEIEHVRAAIPGKEQTVLASLVHGTDEEGLRLSDVEIRDQTVTLIVAGYETTSAVLGWAVYAMLSTPGVWAKAKAEVLEVLGDRTPTAADLKNLRYLTNVVHETLRLYPAVVVVGRRANEDIEFDGSLIREGSMVIISPYVTHRMPQLWREPTRFRPERWDPRDPGYRKPTPHEFLPFGSGPHRCIGSSMASTELIVMLARLLARTTLSLPAQRIRPASMISLRPARGLLADVVATGSRA</sequence>
<keyword evidence="3 7" id="KW-0479">Metal-binding</keyword>
<keyword evidence="2 7" id="KW-0349">Heme</keyword>
<dbReference type="Proteomes" id="UP000199494">
    <property type="component" value="Unassembled WGS sequence"/>
</dbReference>
<organism evidence="9 10">
    <name type="scientific">Prauserella marina</name>
    <dbReference type="NCBI Taxonomy" id="530584"/>
    <lineage>
        <taxon>Bacteria</taxon>
        <taxon>Bacillati</taxon>
        <taxon>Actinomycetota</taxon>
        <taxon>Actinomycetes</taxon>
        <taxon>Pseudonocardiales</taxon>
        <taxon>Pseudonocardiaceae</taxon>
        <taxon>Prauserella</taxon>
    </lineage>
</organism>
<dbReference type="OrthoDB" id="5290182at2"/>
<evidence type="ECO:0000256" key="6">
    <source>
        <dbReference type="ARBA" id="ARBA00023033"/>
    </source>
</evidence>
<evidence type="ECO:0000256" key="3">
    <source>
        <dbReference type="ARBA" id="ARBA00022723"/>
    </source>
</evidence>
<evidence type="ECO:0000256" key="8">
    <source>
        <dbReference type="RuleBase" id="RU000461"/>
    </source>
</evidence>
<comment type="similarity">
    <text evidence="1 8">Belongs to the cytochrome P450 family.</text>
</comment>
<feature type="binding site" description="axial binding residue" evidence="7">
    <location>
        <position position="393"/>
    </location>
    <ligand>
        <name>heme</name>
        <dbReference type="ChEBI" id="CHEBI:30413"/>
    </ligand>
    <ligandPart>
        <name>Fe</name>
        <dbReference type="ChEBI" id="CHEBI:18248"/>
    </ligandPart>
</feature>
<dbReference type="Pfam" id="PF00067">
    <property type="entry name" value="p450"/>
    <property type="match status" value="1"/>
</dbReference>
<accession>A0A1G6XEF1</accession>
<dbReference type="SUPFAM" id="SSF48264">
    <property type="entry name" value="Cytochrome P450"/>
    <property type="match status" value="1"/>
</dbReference>
<evidence type="ECO:0000313" key="9">
    <source>
        <dbReference type="EMBL" id="SDD76461.1"/>
    </source>
</evidence>
<keyword evidence="4 8" id="KW-0560">Oxidoreductase</keyword>
<dbReference type="STRING" id="530584.SAMN05421630_11247"/>
<dbReference type="PROSITE" id="PS00086">
    <property type="entry name" value="CYTOCHROME_P450"/>
    <property type="match status" value="1"/>
</dbReference>
<dbReference type="InterPro" id="IPR036396">
    <property type="entry name" value="Cyt_P450_sf"/>
</dbReference>
<evidence type="ECO:0000256" key="2">
    <source>
        <dbReference type="ARBA" id="ARBA00022617"/>
    </source>
</evidence>
<dbReference type="InterPro" id="IPR050196">
    <property type="entry name" value="Cytochrome_P450_Monoox"/>
</dbReference>
<evidence type="ECO:0000256" key="4">
    <source>
        <dbReference type="ARBA" id="ARBA00023002"/>
    </source>
</evidence>
<keyword evidence="6 8" id="KW-0503">Monooxygenase</keyword>
<dbReference type="PANTHER" id="PTHR24291:SF50">
    <property type="entry name" value="BIFUNCTIONAL ALBAFLAVENONE MONOOXYGENASE_TERPENE SYNTHASE"/>
    <property type="match status" value="1"/>
</dbReference>
<dbReference type="InterPro" id="IPR002401">
    <property type="entry name" value="Cyt_P450_E_grp-I"/>
</dbReference>
<protein>
    <submittedName>
        <fullName evidence="9">Uncharacterized protein</fullName>
    </submittedName>
</protein>
<keyword evidence="5 7" id="KW-0408">Iron</keyword>
<name>A0A1G6XEF1_9PSEU</name>
<dbReference type="InterPro" id="IPR001128">
    <property type="entry name" value="Cyt_P450"/>
</dbReference>
<dbReference type="EMBL" id="FMZE01000012">
    <property type="protein sequence ID" value="SDD76461.1"/>
    <property type="molecule type" value="Genomic_DNA"/>
</dbReference>
<reference evidence="9 10" key="1">
    <citation type="submission" date="2016-10" db="EMBL/GenBank/DDBJ databases">
        <authorList>
            <person name="de Groot N.N."/>
        </authorList>
    </citation>
    <scope>NUCLEOTIDE SEQUENCE [LARGE SCALE GENOMIC DNA]</scope>
    <source>
        <strain evidence="9 10">CGMCC 4.5506</strain>
    </source>
</reference>
<comment type="cofactor">
    <cofactor evidence="7">
        <name>heme</name>
        <dbReference type="ChEBI" id="CHEBI:30413"/>
    </cofactor>
</comment>
<dbReference type="GO" id="GO:0020037">
    <property type="term" value="F:heme binding"/>
    <property type="evidence" value="ECO:0007669"/>
    <property type="project" value="InterPro"/>
</dbReference>
<evidence type="ECO:0000256" key="1">
    <source>
        <dbReference type="ARBA" id="ARBA00010617"/>
    </source>
</evidence>
<evidence type="ECO:0000256" key="5">
    <source>
        <dbReference type="ARBA" id="ARBA00023004"/>
    </source>
</evidence>
<dbReference type="PRINTS" id="PR00385">
    <property type="entry name" value="P450"/>
</dbReference>
<dbReference type="GO" id="GO:0005506">
    <property type="term" value="F:iron ion binding"/>
    <property type="evidence" value="ECO:0007669"/>
    <property type="project" value="InterPro"/>
</dbReference>
<dbReference type="PRINTS" id="PR00463">
    <property type="entry name" value="EP450I"/>
</dbReference>
<evidence type="ECO:0000256" key="7">
    <source>
        <dbReference type="PIRSR" id="PIRSR602401-1"/>
    </source>
</evidence>
<proteinExistence type="inferred from homology"/>
<dbReference type="InterPro" id="IPR017972">
    <property type="entry name" value="Cyt_P450_CS"/>
</dbReference>
<keyword evidence="10" id="KW-1185">Reference proteome</keyword>
<dbReference type="Gene3D" id="1.10.630.10">
    <property type="entry name" value="Cytochrome P450"/>
    <property type="match status" value="1"/>
</dbReference>
<dbReference type="PANTHER" id="PTHR24291">
    <property type="entry name" value="CYTOCHROME P450 FAMILY 4"/>
    <property type="match status" value="1"/>
</dbReference>
<dbReference type="GO" id="GO:0016705">
    <property type="term" value="F:oxidoreductase activity, acting on paired donors, with incorporation or reduction of molecular oxygen"/>
    <property type="evidence" value="ECO:0007669"/>
    <property type="project" value="InterPro"/>
</dbReference>
<dbReference type="AlphaFoldDB" id="A0A1G6XEF1"/>
<dbReference type="GO" id="GO:0004497">
    <property type="term" value="F:monooxygenase activity"/>
    <property type="evidence" value="ECO:0007669"/>
    <property type="project" value="UniProtKB-KW"/>
</dbReference>